<comment type="caution">
    <text evidence="1">The sequence shown here is derived from an EMBL/GenBank/DDBJ whole genome shotgun (WGS) entry which is preliminary data.</text>
</comment>
<dbReference type="AlphaFoldDB" id="A0A940WU30"/>
<keyword evidence="2" id="KW-1185">Reference proteome</keyword>
<evidence type="ECO:0000313" key="2">
    <source>
        <dbReference type="Proteomes" id="UP000678228"/>
    </source>
</evidence>
<dbReference type="InterPro" id="IPR025616">
    <property type="entry name" value="YpjP"/>
</dbReference>
<reference evidence="1" key="1">
    <citation type="submission" date="2021-03" db="EMBL/GenBank/DDBJ databases">
        <title>Bacillus suaedae sp. nov., isolated from Suaeda aralocaspica.</title>
        <authorList>
            <person name="Lei R.F.R."/>
        </authorList>
    </citation>
    <scope>NUCLEOTIDE SEQUENCE</scope>
    <source>
        <strain evidence="1">YZJH907-2</strain>
    </source>
</reference>
<accession>A0A940WU30</accession>
<organism evidence="1 2">
    <name type="scientific">Halalkalibacter suaedae</name>
    <dbReference type="NCBI Taxonomy" id="2822140"/>
    <lineage>
        <taxon>Bacteria</taxon>
        <taxon>Bacillati</taxon>
        <taxon>Bacillota</taxon>
        <taxon>Bacilli</taxon>
        <taxon>Bacillales</taxon>
        <taxon>Bacillaceae</taxon>
        <taxon>Halalkalibacter</taxon>
    </lineage>
</organism>
<dbReference type="EMBL" id="JAGKSQ010000002">
    <property type="protein sequence ID" value="MBP3950657.1"/>
    <property type="molecule type" value="Genomic_DNA"/>
</dbReference>
<proteinExistence type="predicted"/>
<sequence length="219" mass="25241">MLPWMKRGLIISSAILSFGLATTTPDLDQAVLAQQPNKSQDELDGKSVIYKVNQDNYDLFTDVLPAKAGHYIHRHSSSAELLNAYFIDQAYEQSLIKFGPSISDKIVEPFNDLILPQLDKVVRETTNTLSNEDWKFLKTSVSPSAGNGEKILHLYNEESGEDIFRFHVRRDQPPKQGYFFNFHYHTYLDHYETHHELGSIYWGKDMPPQWSSESNLFRV</sequence>
<name>A0A940WU30_9BACI</name>
<gene>
    <name evidence="1" type="ORF">J7W16_05875</name>
</gene>
<dbReference type="Pfam" id="PF14005">
    <property type="entry name" value="YpjP"/>
    <property type="match status" value="1"/>
</dbReference>
<evidence type="ECO:0000313" key="1">
    <source>
        <dbReference type="EMBL" id="MBP3950657.1"/>
    </source>
</evidence>
<dbReference type="Proteomes" id="UP000678228">
    <property type="component" value="Unassembled WGS sequence"/>
</dbReference>
<protein>
    <submittedName>
        <fullName evidence="1">YpjP family protein</fullName>
    </submittedName>
</protein>